<reference evidence="1 3" key="2">
    <citation type="journal article" date="2018" name="Plant J.">
        <title>The Physcomitrella patens chromosome-scale assembly reveals moss genome structure and evolution.</title>
        <authorList>
            <person name="Lang D."/>
            <person name="Ullrich K.K."/>
            <person name="Murat F."/>
            <person name="Fuchs J."/>
            <person name="Jenkins J."/>
            <person name="Haas F.B."/>
            <person name="Piednoel M."/>
            <person name="Gundlach H."/>
            <person name="Van Bel M."/>
            <person name="Meyberg R."/>
            <person name="Vives C."/>
            <person name="Morata J."/>
            <person name="Symeonidi A."/>
            <person name="Hiss M."/>
            <person name="Muchero W."/>
            <person name="Kamisugi Y."/>
            <person name="Saleh O."/>
            <person name="Blanc G."/>
            <person name="Decker E.L."/>
            <person name="van Gessel N."/>
            <person name="Grimwood J."/>
            <person name="Hayes R.D."/>
            <person name="Graham S.W."/>
            <person name="Gunter L.E."/>
            <person name="McDaniel S.F."/>
            <person name="Hoernstein S.N.W."/>
            <person name="Larsson A."/>
            <person name="Li F.W."/>
            <person name="Perroud P.F."/>
            <person name="Phillips J."/>
            <person name="Ranjan P."/>
            <person name="Rokshar D.S."/>
            <person name="Rothfels C.J."/>
            <person name="Schneider L."/>
            <person name="Shu S."/>
            <person name="Stevenson D.W."/>
            <person name="Thummler F."/>
            <person name="Tillich M."/>
            <person name="Villarreal Aguilar J.C."/>
            <person name="Widiez T."/>
            <person name="Wong G.K."/>
            <person name="Wymore A."/>
            <person name="Zhang Y."/>
            <person name="Zimmer A.D."/>
            <person name="Quatrano R.S."/>
            <person name="Mayer K.F.X."/>
            <person name="Goodstein D."/>
            <person name="Casacuberta J.M."/>
            <person name="Vandepoele K."/>
            <person name="Reski R."/>
            <person name="Cuming A.C."/>
            <person name="Tuskan G.A."/>
            <person name="Maumus F."/>
            <person name="Salse J."/>
            <person name="Schmutz J."/>
            <person name="Rensing S.A."/>
        </authorList>
    </citation>
    <scope>NUCLEOTIDE SEQUENCE [LARGE SCALE GENOMIC DNA]</scope>
    <source>
        <strain evidence="2 3">cv. Gransden 2004</strain>
    </source>
</reference>
<evidence type="ECO:0000313" key="2">
    <source>
        <dbReference type="EnsemblPlants" id="PAC:32910733.CDS.1"/>
    </source>
</evidence>
<keyword evidence="3" id="KW-1185">Reference proteome</keyword>
<evidence type="ECO:0000313" key="3">
    <source>
        <dbReference type="Proteomes" id="UP000006727"/>
    </source>
</evidence>
<proteinExistence type="predicted"/>
<dbReference type="AlphaFoldDB" id="A0A2K1IH47"/>
<dbReference type="Proteomes" id="UP000006727">
    <property type="component" value="Chromosome 24"/>
</dbReference>
<reference evidence="1 3" key="1">
    <citation type="journal article" date="2008" name="Science">
        <title>The Physcomitrella genome reveals evolutionary insights into the conquest of land by plants.</title>
        <authorList>
            <person name="Rensing S."/>
            <person name="Lang D."/>
            <person name="Zimmer A."/>
            <person name="Terry A."/>
            <person name="Salamov A."/>
            <person name="Shapiro H."/>
            <person name="Nishiyama T."/>
            <person name="Perroud P.-F."/>
            <person name="Lindquist E."/>
            <person name="Kamisugi Y."/>
            <person name="Tanahashi T."/>
            <person name="Sakakibara K."/>
            <person name="Fujita T."/>
            <person name="Oishi K."/>
            <person name="Shin-I T."/>
            <person name="Kuroki Y."/>
            <person name="Toyoda A."/>
            <person name="Suzuki Y."/>
            <person name="Hashimoto A."/>
            <person name="Yamaguchi K."/>
            <person name="Sugano A."/>
            <person name="Kohara Y."/>
            <person name="Fujiyama A."/>
            <person name="Anterola A."/>
            <person name="Aoki S."/>
            <person name="Ashton N."/>
            <person name="Barbazuk W.B."/>
            <person name="Barker E."/>
            <person name="Bennetzen J."/>
            <person name="Bezanilla M."/>
            <person name="Blankenship R."/>
            <person name="Cho S.H."/>
            <person name="Dutcher S."/>
            <person name="Estelle M."/>
            <person name="Fawcett J.A."/>
            <person name="Gundlach H."/>
            <person name="Hanada K."/>
            <person name="Heyl A."/>
            <person name="Hicks K.A."/>
            <person name="Hugh J."/>
            <person name="Lohr M."/>
            <person name="Mayer K."/>
            <person name="Melkozernov A."/>
            <person name="Murata T."/>
            <person name="Nelson D."/>
            <person name="Pils B."/>
            <person name="Prigge M."/>
            <person name="Reiss B."/>
            <person name="Renner T."/>
            <person name="Rombauts S."/>
            <person name="Rushton P."/>
            <person name="Sanderfoot A."/>
            <person name="Schween G."/>
            <person name="Shiu S.-H."/>
            <person name="Stueber K."/>
            <person name="Theodoulou F.L."/>
            <person name="Tu H."/>
            <person name="Van de Peer Y."/>
            <person name="Verrier P.J."/>
            <person name="Waters E."/>
            <person name="Wood A."/>
            <person name="Yang L."/>
            <person name="Cove D."/>
            <person name="Cuming A."/>
            <person name="Hasebe M."/>
            <person name="Lucas S."/>
            <person name="Mishler D.B."/>
            <person name="Reski R."/>
            <person name="Grigoriev I."/>
            <person name="Quatrano R.S."/>
            <person name="Boore J.L."/>
        </authorList>
    </citation>
    <scope>NUCLEOTIDE SEQUENCE [LARGE SCALE GENOMIC DNA]</scope>
    <source>
        <strain evidence="2 3">cv. Gransden 2004</strain>
    </source>
</reference>
<dbReference type="EnsemblPlants" id="Pp3c24_17171V3.1">
    <property type="protein sequence ID" value="PAC:32910733.CDS.1"/>
    <property type="gene ID" value="Pp3c24_17171"/>
</dbReference>
<evidence type="ECO:0000313" key="1">
    <source>
        <dbReference type="EMBL" id="PNR28606.1"/>
    </source>
</evidence>
<dbReference type="EMBL" id="ABEU02000024">
    <property type="protein sequence ID" value="PNR28606.1"/>
    <property type="molecule type" value="Genomic_DNA"/>
</dbReference>
<dbReference type="Gramene" id="Pp3c24_17171V3.1">
    <property type="protein sequence ID" value="PAC:32910733.CDS.1"/>
    <property type="gene ID" value="Pp3c24_17171"/>
</dbReference>
<name>A0A2K1IH47_PHYPA</name>
<protein>
    <submittedName>
        <fullName evidence="1 2">Uncharacterized protein</fullName>
    </submittedName>
</protein>
<dbReference type="InParanoid" id="A0A2K1IH47"/>
<reference evidence="2" key="3">
    <citation type="submission" date="2020-12" db="UniProtKB">
        <authorList>
            <consortium name="EnsemblPlants"/>
        </authorList>
    </citation>
    <scope>IDENTIFICATION</scope>
</reference>
<accession>A0A2K1IH47</accession>
<gene>
    <name evidence="1" type="ORF">PHYPA_029198</name>
</gene>
<sequence length="82" mass="9467">MRMFYSSLKTNHFVKQVEDHRDGTPLSTYSMIVFDRDIPSSLPIDVVKFCRIHSMAFAYGCLPPQMWFLIVNGFDCVMGLDV</sequence>
<organism evidence="1">
    <name type="scientific">Physcomitrium patens</name>
    <name type="common">Spreading-leaved earth moss</name>
    <name type="synonym">Physcomitrella patens</name>
    <dbReference type="NCBI Taxonomy" id="3218"/>
    <lineage>
        <taxon>Eukaryota</taxon>
        <taxon>Viridiplantae</taxon>
        <taxon>Streptophyta</taxon>
        <taxon>Embryophyta</taxon>
        <taxon>Bryophyta</taxon>
        <taxon>Bryophytina</taxon>
        <taxon>Bryopsida</taxon>
        <taxon>Funariidae</taxon>
        <taxon>Funariales</taxon>
        <taxon>Funariaceae</taxon>
        <taxon>Physcomitrium</taxon>
    </lineage>
</organism>